<keyword evidence="2" id="KW-0413">Isomerase</keyword>
<dbReference type="PANTHER" id="PTHR12110:SF53">
    <property type="entry name" value="BLR5974 PROTEIN"/>
    <property type="match status" value="1"/>
</dbReference>
<organism evidence="2 3">
    <name type="scientific">Alicyclobacillus fastidiosus</name>
    <dbReference type="NCBI Taxonomy" id="392011"/>
    <lineage>
        <taxon>Bacteria</taxon>
        <taxon>Bacillati</taxon>
        <taxon>Bacillota</taxon>
        <taxon>Bacilli</taxon>
        <taxon>Bacillales</taxon>
        <taxon>Alicyclobacillaceae</taxon>
        <taxon>Alicyclobacillus</taxon>
    </lineage>
</organism>
<dbReference type="InterPro" id="IPR013022">
    <property type="entry name" value="Xyl_isomerase-like_TIM-brl"/>
</dbReference>
<dbReference type="InterPro" id="IPR036237">
    <property type="entry name" value="Xyl_isomerase-like_sf"/>
</dbReference>
<evidence type="ECO:0000313" key="2">
    <source>
        <dbReference type="EMBL" id="WAH43116.1"/>
    </source>
</evidence>
<evidence type="ECO:0000259" key="1">
    <source>
        <dbReference type="Pfam" id="PF01261"/>
    </source>
</evidence>
<dbReference type="SUPFAM" id="SSF51658">
    <property type="entry name" value="Xylose isomerase-like"/>
    <property type="match status" value="1"/>
</dbReference>
<dbReference type="Gene3D" id="3.20.20.150">
    <property type="entry name" value="Divalent-metal-dependent TIM barrel enzymes"/>
    <property type="match status" value="1"/>
</dbReference>
<dbReference type="GO" id="GO:0016853">
    <property type="term" value="F:isomerase activity"/>
    <property type="evidence" value="ECO:0007669"/>
    <property type="project" value="UniProtKB-KW"/>
</dbReference>
<gene>
    <name evidence="2" type="ORF">NZD89_06845</name>
</gene>
<name>A0ABY6ZLP4_9BACL</name>
<proteinExistence type="predicted"/>
<dbReference type="Pfam" id="PF01261">
    <property type="entry name" value="AP_endonuc_2"/>
    <property type="match status" value="1"/>
</dbReference>
<reference evidence="2" key="1">
    <citation type="submission" date="2022-08" db="EMBL/GenBank/DDBJ databases">
        <title>Alicyclobacillus fastidiosus DSM 17978, complete genome.</title>
        <authorList>
            <person name="Wang Q."/>
            <person name="Cai R."/>
            <person name="Wang Z."/>
        </authorList>
    </citation>
    <scope>NUCLEOTIDE SEQUENCE</scope>
    <source>
        <strain evidence="2">DSM 17978</strain>
    </source>
</reference>
<sequence>MMVTLTAFADEISSDLTEQLDVLESTGIQHLEFRGVWNKNVLDLTDIELEKVRETIRAREFQVSAIGSPIGKILITDDFETHLTKFEHAIRVASHLDTKYIRIFSFFIPKGQKAEEYRNEVMNRLQELTHRASLSGITLLHENEKDIYGDITERCLDIFKTCSSPNLRCAFDPANFVQCGVKPFTQAFPFLEPYCDYIHIKDALFEGNRVVPVGQGDGEVKEVLRAMLEKGYEGFLSIEPHLAQSRTFEGFSGPELFRVATDALKDLLSELGQSWK</sequence>
<dbReference type="RefSeq" id="WP_268006992.1">
    <property type="nucleotide sequence ID" value="NZ_BSUT01000001.1"/>
</dbReference>
<dbReference type="EMBL" id="CP104067">
    <property type="protein sequence ID" value="WAH43116.1"/>
    <property type="molecule type" value="Genomic_DNA"/>
</dbReference>
<dbReference type="Proteomes" id="UP001164761">
    <property type="component" value="Chromosome"/>
</dbReference>
<dbReference type="PANTHER" id="PTHR12110">
    <property type="entry name" value="HYDROXYPYRUVATE ISOMERASE"/>
    <property type="match status" value="1"/>
</dbReference>
<evidence type="ECO:0000313" key="3">
    <source>
        <dbReference type="Proteomes" id="UP001164761"/>
    </source>
</evidence>
<feature type="domain" description="Xylose isomerase-like TIM barrel" evidence="1">
    <location>
        <begin position="21"/>
        <end position="243"/>
    </location>
</feature>
<accession>A0ABY6ZLP4</accession>
<dbReference type="InterPro" id="IPR050312">
    <property type="entry name" value="IolE/XylAMocC-like"/>
</dbReference>
<protein>
    <submittedName>
        <fullName evidence="2">Sugar phosphate isomerase/epimerase</fullName>
    </submittedName>
</protein>
<keyword evidence="3" id="KW-1185">Reference proteome</keyword>